<dbReference type="OrthoDB" id="5144514at2759"/>
<evidence type="ECO:0000313" key="3">
    <source>
        <dbReference type="Proteomes" id="UP000186955"/>
    </source>
</evidence>
<name>A0A1Q5UL49_9EURO</name>
<feature type="signal peptide" evidence="1">
    <location>
        <begin position="1"/>
        <end position="19"/>
    </location>
</feature>
<dbReference type="PANTHER" id="PTHR36195">
    <property type="entry name" value="DOMAIN PROTEIN, PUTATIVE (AFU_ORTHOLOGUE AFUA_5G01990)-RELATED-RELATED"/>
    <property type="match status" value="1"/>
</dbReference>
<accession>A0A1Q5UL49</accession>
<protein>
    <recommendedName>
        <fullName evidence="4">Antigenic thaumatin-like protein</fullName>
    </recommendedName>
</protein>
<dbReference type="Pfam" id="PF04681">
    <property type="entry name" value="Bys1"/>
    <property type="match status" value="1"/>
</dbReference>
<gene>
    <name evidence="2" type="ORF">PENSUB_1292</name>
</gene>
<organism evidence="2 3">
    <name type="scientific">Penicillium subrubescens</name>
    <dbReference type="NCBI Taxonomy" id="1316194"/>
    <lineage>
        <taxon>Eukaryota</taxon>
        <taxon>Fungi</taxon>
        <taxon>Dikarya</taxon>
        <taxon>Ascomycota</taxon>
        <taxon>Pezizomycotina</taxon>
        <taxon>Eurotiomycetes</taxon>
        <taxon>Eurotiomycetidae</taxon>
        <taxon>Eurotiales</taxon>
        <taxon>Aspergillaceae</taxon>
        <taxon>Penicillium</taxon>
    </lineage>
</organism>
<dbReference type="Proteomes" id="UP000186955">
    <property type="component" value="Unassembled WGS sequence"/>
</dbReference>
<proteinExistence type="predicted"/>
<keyword evidence="1" id="KW-0732">Signal</keyword>
<comment type="caution">
    <text evidence="2">The sequence shown here is derived from an EMBL/GenBank/DDBJ whole genome shotgun (WGS) entry which is preliminary data.</text>
</comment>
<evidence type="ECO:0000256" key="1">
    <source>
        <dbReference type="SAM" id="SignalP"/>
    </source>
</evidence>
<dbReference type="PANTHER" id="PTHR36195:SF6">
    <property type="entry name" value="SECRETED THAUMATIN-LIKE PROTEIN CALA"/>
    <property type="match status" value="1"/>
</dbReference>
<dbReference type="EMBL" id="MNBE01000157">
    <property type="protein sequence ID" value="OKP13192.1"/>
    <property type="molecule type" value="Genomic_DNA"/>
</dbReference>
<reference evidence="2 3" key="1">
    <citation type="submission" date="2016-10" db="EMBL/GenBank/DDBJ databases">
        <title>Genome sequence of the ascomycete fungus Penicillium subrubescens.</title>
        <authorList>
            <person name="De Vries R.P."/>
            <person name="Peng M."/>
            <person name="Dilokpimol A."/>
            <person name="Hilden K."/>
            <person name="Makela M.R."/>
            <person name="Grigoriev I."/>
            <person name="Riley R."/>
            <person name="Granchi Z."/>
        </authorList>
    </citation>
    <scope>NUCLEOTIDE SEQUENCE [LARGE SCALE GENOMIC DNA]</scope>
    <source>
        <strain evidence="2 3">CBS 132785</strain>
    </source>
</reference>
<keyword evidence="3" id="KW-1185">Reference proteome</keyword>
<evidence type="ECO:0000313" key="2">
    <source>
        <dbReference type="EMBL" id="OKP13192.1"/>
    </source>
</evidence>
<feature type="chain" id="PRO_5013270867" description="Antigenic thaumatin-like protein" evidence="1">
    <location>
        <begin position="20"/>
        <end position="214"/>
    </location>
</feature>
<dbReference type="InterPro" id="IPR006771">
    <property type="entry name" value="CetA-like"/>
</dbReference>
<evidence type="ECO:0008006" key="4">
    <source>
        <dbReference type="Google" id="ProtNLM"/>
    </source>
</evidence>
<sequence>MAFLKKLTLFAAIASLATALPHGIRPTATVTLTPVDTATITATATATAAATASAAVTSTTAATTSTSTSTSSSGNGINIVNNLNQTVYLWSTSDTSSDMQTLSAGGGTYTEQWRTNSDGGGISIKMATTTSESSVLQFEYTKSDNTLWWDLSSINLDSDSEFISSGFAVTTDDSSCSTASCAADDTDCADSYQNPDDVDTRSCSSSAAFTMTIG</sequence>
<dbReference type="AlphaFoldDB" id="A0A1Q5UL49"/>